<dbReference type="PANTHER" id="PTHR13094">
    <property type="entry name" value="NADH-UBIQUINONE OXIDOREDUCTASE PDSW SUBUNIT"/>
    <property type="match status" value="1"/>
</dbReference>
<comment type="caution">
    <text evidence="8">The sequence shown here is derived from an EMBL/GenBank/DDBJ whole genome shotgun (WGS) entry which is preliminary data.</text>
</comment>
<organism evidence="8 9">
    <name type="scientific">Wickerhamomyces mucosus</name>
    <dbReference type="NCBI Taxonomy" id="1378264"/>
    <lineage>
        <taxon>Eukaryota</taxon>
        <taxon>Fungi</taxon>
        <taxon>Dikarya</taxon>
        <taxon>Ascomycota</taxon>
        <taxon>Saccharomycotina</taxon>
        <taxon>Saccharomycetes</taxon>
        <taxon>Phaffomycetales</taxon>
        <taxon>Wickerhamomycetaceae</taxon>
        <taxon>Wickerhamomyces</taxon>
    </lineage>
</organism>
<keyword evidence="3" id="KW-0679">Respiratory chain</keyword>
<evidence type="ECO:0000313" key="8">
    <source>
        <dbReference type="EMBL" id="KAH3676441.1"/>
    </source>
</evidence>
<evidence type="ECO:0000256" key="1">
    <source>
        <dbReference type="ARBA" id="ARBA00004443"/>
    </source>
</evidence>
<keyword evidence="5" id="KW-0249">Electron transport</keyword>
<dbReference type="EMBL" id="JAEUBF010000637">
    <property type="protein sequence ID" value="KAH3676441.1"/>
    <property type="molecule type" value="Genomic_DNA"/>
</dbReference>
<reference evidence="8" key="1">
    <citation type="journal article" date="2021" name="Open Biol.">
        <title>Shared evolutionary footprints suggest mitochondrial oxidative damage underlies multiple complex I losses in fungi.</title>
        <authorList>
            <person name="Schikora-Tamarit M.A."/>
            <person name="Marcet-Houben M."/>
            <person name="Nosek J."/>
            <person name="Gabaldon T."/>
        </authorList>
    </citation>
    <scope>NUCLEOTIDE SEQUENCE</scope>
    <source>
        <strain evidence="8">CBS6341</strain>
    </source>
</reference>
<sequence>MPNIHQRNELISFDEIDYENYEDLRKAQESLIREQWIRINALKTCRRALQKCYRYNGVNHFEECRELAERYLQYLDDDDNRIKGFYGYQKNDPSK</sequence>
<dbReference type="AlphaFoldDB" id="A0A9P8TF01"/>
<dbReference type="Proteomes" id="UP000769528">
    <property type="component" value="Unassembled WGS sequence"/>
</dbReference>
<dbReference type="OrthoDB" id="10252718at2759"/>
<accession>A0A9P8TF01</accession>
<evidence type="ECO:0000256" key="6">
    <source>
        <dbReference type="ARBA" id="ARBA00023128"/>
    </source>
</evidence>
<comment type="subcellular location">
    <subcellularLocation>
        <location evidence="1">Mitochondrion inner membrane</location>
        <topology evidence="1">Peripheral membrane protein</topology>
        <orientation evidence="1">Matrix side</orientation>
    </subcellularLocation>
</comment>
<evidence type="ECO:0000256" key="3">
    <source>
        <dbReference type="ARBA" id="ARBA00022660"/>
    </source>
</evidence>
<evidence type="ECO:0000313" key="9">
    <source>
        <dbReference type="Proteomes" id="UP000769528"/>
    </source>
</evidence>
<evidence type="ECO:0000256" key="4">
    <source>
        <dbReference type="ARBA" id="ARBA00022792"/>
    </source>
</evidence>
<dbReference type="InterPro" id="IPR039993">
    <property type="entry name" value="NDUFB10"/>
</dbReference>
<dbReference type="PANTHER" id="PTHR13094:SF1">
    <property type="entry name" value="NADH DEHYDROGENASE [UBIQUINONE] 1 BETA SUBCOMPLEX SUBUNIT 10"/>
    <property type="match status" value="1"/>
</dbReference>
<evidence type="ECO:0000256" key="7">
    <source>
        <dbReference type="ARBA" id="ARBA00023136"/>
    </source>
</evidence>
<name>A0A9P8TF01_9ASCO</name>
<proteinExistence type="predicted"/>
<keyword evidence="6" id="KW-0496">Mitochondrion</keyword>
<evidence type="ECO:0000256" key="2">
    <source>
        <dbReference type="ARBA" id="ARBA00022448"/>
    </source>
</evidence>
<keyword evidence="2" id="KW-0813">Transport</keyword>
<keyword evidence="9" id="KW-1185">Reference proteome</keyword>
<gene>
    <name evidence="8" type="ORF">WICMUC_002072</name>
</gene>
<keyword evidence="7" id="KW-0472">Membrane</keyword>
<protein>
    <submittedName>
        <fullName evidence="8">Uncharacterized protein</fullName>
    </submittedName>
</protein>
<reference evidence="8" key="2">
    <citation type="submission" date="2021-01" db="EMBL/GenBank/DDBJ databases">
        <authorList>
            <person name="Schikora-Tamarit M.A."/>
        </authorList>
    </citation>
    <scope>NUCLEOTIDE SEQUENCE</scope>
    <source>
        <strain evidence="8">CBS6341</strain>
    </source>
</reference>
<dbReference type="GO" id="GO:0005743">
    <property type="term" value="C:mitochondrial inner membrane"/>
    <property type="evidence" value="ECO:0007669"/>
    <property type="project" value="UniProtKB-SubCell"/>
</dbReference>
<evidence type="ECO:0000256" key="5">
    <source>
        <dbReference type="ARBA" id="ARBA00022982"/>
    </source>
</evidence>
<keyword evidence="4" id="KW-0999">Mitochondrion inner membrane</keyword>